<dbReference type="Proteomes" id="UP000664032">
    <property type="component" value="Unassembled WGS sequence"/>
</dbReference>
<dbReference type="EMBL" id="JAFIQS020000002">
    <property type="protein sequence ID" value="KAH9485061.1"/>
    <property type="molecule type" value="Genomic_DNA"/>
</dbReference>
<keyword evidence="2" id="KW-1185">Reference proteome</keyword>
<protein>
    <submittedName>
        <fullName evidence="1">Uncharacterized protein</fullName>
    </submittedName>
</protein>
<proteinExistence type="predicted"/>
<organism evidence="1 2">
    <name type="scientific">Psilocybe cubensis</name>
    <name type="common">Psychedelic mushroom</name>
    <name type="synonym">Stropharia cubensis</name>
    <dbReference type="NCBI Taxonomy" id="181762"/>
    <lineage>
        <taxon>Eukaryota</taxon>
        <taxon>Fungi</taxon>
        <taxon>Dikarya</taxon>
        <taxon>Basidiomycota</taxon>
        <taxon>Agaricomycotina</taxon>
        <taxon>Agaricomycetes</taxon>
        <taxon>Agaricomycetidae</taxon>
        <taxon>Agaricales</taxon>
        <taxon>Agaricineae</taxon>
        <taxon>Strophariaceae</taxon>
        <taxon>Psilocybe</taxon>
    </lineage>
</organism>
<reference evidence="1" key="1">
    <citation type="submission" date="2021-10" db="EMBL/GenBank/DDBJ databases">
        <title>Psilocybe cubensis genome.</title>
        <authorList>
            <person name="Mckernan K.J."/>
            <person name="Crawford S."/>
            <person name="Trippe A."/>
            <person name="Kane L.T."/>
            <person name="Mclaughlin S."/>
        </authorList>
    </citation>
    <scope>NUCLEOTIDE SEQUENCE</scope>
    <source>
        <strain evidence="1">MGC-MH-2018</strain>
    </source>
</reference>
<comment type="caution">
    <text evidence="1">The sequence shown here is derived from an EMBL/GenBank/DDBJ whole genome shotgun (WGS) entry which is preliminary data.</text>
</comment>
<sequence>MSSYTYLGSGGKVGQVKHNCTFLINPAQRLLGFVSLLVTTNHRASSSSHQRLLKTLRQMASKPWMKGVSIHLLHIKEHAVGSPNLYLNLARLFASTDWVLIMPGEPEGYIPPKVSDIMSPAPHPSEYVLVSGNHSYPFPDLSPLLIHKTNDFWCSERVLATDSRTKDWSECLWQLNLETAGTLKTLNMSLTVPTPKEDERGSISEVCVIALSKVCVLSVIG</sequence>
<accession>A0ACB8HAV4</accession>
<gene>
    <name evidence="1" type="ORF">JR316_0001967</name>
</gene>
<evidence type="ECO:0000313" key="1">
    <source>
        <dbReference type="EMBL" id="KAH9485061.1"/>
    </source>
</evidence>
<evidence type="ECO:0000313" key="2">
    <source>
        <dbReference type="Proteomes" id="UP000664032"/>
    </source>
</evidence>
<name>A0ACB8HAV4_PSICU</name>